<dbReference type="KEGG" id="vne:CFK40_07570"/>
<protein>
    <submittedName>
        <fullName evidence="2">NERD nuclease</fullName>
    </submittedName>
</protein>
<accession>A0A221MB84</accession>
<dbReference type="InterPro" id="IPR011528">
    <property type="entry name" value="NERD"/>
</dbReference>
<feature type="domain" description="NERD" evidence="1">
    <location>
        <begin position="44"/>
        <end position="161"/>
    </location>
</feature>
<evidence type="ECO:0000313" key="2">
    <source>
        <dbReference type="EMBL" id="ASN04882.1"/>
    </source>
</evidence>
<dbReference type="EMBL" id="CP022437">
    <property type="protein sequence ID" value="ASN04882.1"/>
    <property type="molecule type" value="Genomic_DNA"/>
</dbReference>
<reference evidence="2 3" key="1">
    <citation type="journal article" date="2003" name="Int. J. Syst. Evol. Microbiol.">
        <title>Virgibacillus carmonensis sp. nov., Virgibacillus necropolis sp. nov. and Virgibacillus picturae sp. nov., three novel species isolated from deteriorated mural paintings, transfer of the species of the genus salibacillus to Virgibacillus, as Virgibacillus marismortui comb. nov. and Virgibacillus salexigens comb. nov., and emended description of the genus Virgibacillus.</title>
        <authorList>
            <person name="Heyrman J."/>
            <person name="Logan N.A."/>
            <person name="Busse H.J."/>
            <person name="Balcaen A."/>
            <person name="Lebbe L."/>
            <person name="Rodriguez-Diaz M."/>
            <person name="Swings J."/>
            <person name="De Vos P."/>
        </authorList>
    </citation>
    <scope>NUCLEOTIDE SEQUENCE [LARGE SCALE GENOMIC DNA]</scope>
    <source>
        <strain evidence="2 3">LMG 19488</strain>
    </source>
</reference>
<gene>
    <name evidence="2" type="ORF">CFK40_07570</name>
</gene>
<sequence>MTILIGKERETPLIVLKLEALLRRIPTNHPQRLKIEESLRRYQAGYWGEQSLDYHFNFLKDDDYIFFHGLRLPWINKLFFQIDSLLLTSTCIILLEIKNMVGTIYFDIPFQQMIRTLDGKETSFPCPIVQSNRHVVQLTEWLRKNRFPNIPILNYVVFSNSSVILKTDPIHKHVFEKVLTAANLPNKLNAVRPSYPNIILNKHKIDQLNNQFIQQHVSQDPDVIEKYGLEKSELLTGITCSKCNKLTIIRKNRNWLCPICKSTFTDSHIQLLIDYLLLISPTITNKQFRYFSNLESPSITTKLFQGMNFQSTGTYKNRQYQLSLDQIQHHL</sequence>
<keyword evidence="3" id="KW-1185">Reference proteome</keyword>
<evidence type="ECO:0000259" key="1">
    <source>
        <dbReference type="PROSITE" id="PS50965"/>
    </source>
</evidence>
<name>A0A221MB84_9BACI</name>
<dbReference type="PROSITE" id="PS50965">
    <property type="entry name" value="NERD"/>
    <property type="match status" value="1"/>
</dbReference>
<dbReference type="Proteomes" id="UP000204391">
    <property type="component" value="Chromosome"/>
</dbReference>
<organism evidence="2 3">
    <name type="scientific">Virgibacillus necropolis</name>
    <dbReference type="NCBI Taxonomy" id="163877"/>
    <lineage>
        <taxon>Bacteria</taxon>
        <taxon>Bacillati</taxon>
        <taxon>Bacillota</taxon>
        <taxon>Bacilli</taxon>
        <taxon>Bacillales</taxon>
        <taxon>Bacillaceae</taxon>
        <taxon>Virgibacillus</taxon>
    </lineage>
</organism>
<proteinExistence type="predicted"/>
<dbReference type="Pfam" id="PF08378">
    <property type="entry name" value="NERD"/>
    <property type="match status" value="1"/>
</dbReference>
<dbReference type="AlphaFoldDB" id="A0A221MB84"/>
<evidence type="ECO:0000313" key="3">
    <source>
        <dbReference type="Proteomes" id="UP000204391"/>
    </source>
</evidence>